<gene>
    <name evidence="3" type="ORF">KME28_27390</name>
</gene>
<dbReference type="Proteomes" id="UP000813215">
    <property type="component" value="Unassembled WGS sequence"/>
</dbReference>
<feature type="transmembrane region" description="Helical" evidence="1">
    <location>
        <begin position="383"/>
        <end position="405"/>
    </location>
</feature>
<feature type="transmembrane region" description="Helical" evidence="1">
    <location>
        <begin position="153"/>
        <end position="173"/>
    </location>
</feature>
<dbReference type="PANTHER" id="PTHR23028">
    <property type="entry name" value="ACETYLTRANSFERASE"/>
    <property type="match status" value="1"/>
</dbReference>
<dbReference type="Pfam" id="PF01757">
    <property type="entry name" value="Acyl_transf_3"/>
    <property type="match status" value="1"/>
</dbReference>
<feature type="transmembrane region" description="Helical" evidence="1">
    <location>
        <begin position="20"/>
        <end position="41"/>
    </location>
</feature>
<evidence type="ECO:0000259" key="2">
    <source>
        <dbReference type="Pfam" id="PF01757"/>
    </source>
</evidence>
<proteinExistence type="predicted"/>
<feature type="transmembrane region" description="Helical" evidence="1">
    <location>
        <begin position="304"/>
        <end position="323"/>
    </location>
</feature>
<dbReference type="AlphaFoldDB" id="A0A9E3HDQ1"/>
<dbReference type="EMBL" id="JAHHHW010000163">
    <property type="protein sequence ID" value="MBW4435332.1"/>
    <property type="molecule type" value="Genomic_DNA"/>
</dbReference>
<evidence type="ECO:0000313" key="4">
    <source>
        <dbReference type="Proteomes" id="UP000813215"/>
    </source>
</evidence>
<evidence type="ECO:0000256" key="1">
    <source>
        <dbReference type="SAM" id="Phobius"/>
    </source>
</evidence>
<dbReference type="InterPro" id="IPR050879">
    <property type="entry name" value="Acyltransferase_3"/>
</dbReference>
<sequence length="422" mass="49572">MEKSINYLHLPKVFQNNNRLDVLLAVRGFACLMVVIIHCAPPRNALIYQNYDLSWLIFSHGAVAVWIFFCLSGYLMGKAFYTERYSSDVTGVINFWRNRVLRILPLYYFAVLILSIFVYPDVLKFENWGYLLRVCTFTYHPYVASQPIAFNDVFWSLSTEMQFYIFVPFIYNLSKPLIFKQKHVITAAILITLIEFLIKLLSWVSFSHQINHQMGYAFKYWYTPIFNNLDIFLSGFLVNTWIKYCKPKSSTTDNKIHQKIFINKKSIAIILMILLYLFTAHHLYHQELWGLPNRPGGWRTITTIFIFQPLTAIITSFFIFAFESDNYHIYTKNEKLSFAAILKNPLRILEVFGSLSYGVYIWHMPILLRIYSIFSSDIPIEAFYNRLLATLSLSVLLTTVTYYLVELPATKFKIEKTDPRLL</sequence>
<keyword evidence="3" id="KW-0808">Transferase</keyword>
<dbReference type="GO" id="GO:0016747">
    <property type="term" value="F:acyltransferase activity, transferring groups other than amino-acyl groups"/>
    <property type="evidence" value="ECO:0007669"/>
    <property type="project" value="InterPro"/>
</dbReference>
<feature type="transmembrane region" description="Helical" evidence="1">
    <location>
        <begin position="53"/>
        <end position="76"/>
    </location>
</feature>
<evidence type="ECO:0000313" key="3">
    <source>
        <dbReference type="EMBL" id="MBW4435332.1"/>
    </source>
</evidence>
<dbReference type="GO" id="GO:0016020">
    <property type="term" value="C:membrane"/>
    <property type="evidence" value="ECO:0007669"/>
    <property type="project" value="TreeGrafter"/>
</dbReference>
<feature type="domain" description="Acyltransferase 3" evidence="2">
    <location>
        <begin position="25"/>
        <end position="404"/>
    </location>
</feature>
<organism evidence="3 4">
    <name type="scientific">Pelatocladus maniniholoensis HA4357-MV3</name>
    <dbReference type="NCBI Taxonomy" id="1117104"/>
    <lineage>
        <taxon>Bacteria</taxon>
        <taxon>Bacillati</taxon>
        <taxon>Cyanobacteriota</taxon>
        <taxon>Cyanophyceae</taxon>
        <taxon>Nostocales</taxon>
        <taxon>Nostocaceae</taxon>
        <taxon>Pelatocladus</taxon>
    </lineage>
</organism>
<keyword evidence="1" id="KW-0472">Membrane</keyword>
<feature type="transmembrane region" description="Helical" evidence="1">
    <location>
        <begin position="344"/>
        <end position="363"/>
    </location>
</feature>
<reference evidence="3" key="1">
    <citation type="submission" date="2021-05" db="EMBL/GenBank/DDBJ databases">
        <authorList>
            <person name="Pietrasiak N."/>
            <person name="Ward R."/>
            <person name="Stajich J.E."/>
            <person name="Kurbessoian T."/>
        </authorList>
    </citation>
    <scope>NUCLEOTIDE SEQUENCE</scope>
    <source>
        <strain evidence="3">HA4357-MV3</strain>
    </source>
</reference>
<feature type="transmembrane region" description="Helical" evidence="1">
    <location>
        <begin position="100"/>
        <end position="119"/>
    </location>
</feature>
<dbReference type="InterPro" id="IPR002656">
    <property type="entry name" value="Acyl_transf_3_dom"/>
</dbReference>
<feature type="transmembrane region" description="Helical" evidence="1">
    <location>
        <begin position="266"/>
        <end position="284"/>
    </location>
</feature>
<feature type="transmembrane region" description="Helical" evidence="1">
    <location>
        <begin position="225"/>
        <end position="245"/>
    </location>
</feature>
<accession>A0A9E3HDQ1</accession>
<reference evidence="3" key="2">
    <citation type="journal article" date="2022" name="Microbiol. Resour. Announc.">
        <title>Metagenome Sequencing to Explore Phylogenomics of Terrestrial Cyanobacteria.</title>
        <authorList>
            <person name="Ward R.D."/>
            <person name="Stajich J.E."/>
            <person name="Johansen J.R."/>
            <person name="Huntemann M."/>
            <person name="Clum A."/>
            <person name="Foster B."/>
            <person name="Foster B."/>
            <person name="Roux S."/>
            <person name="Palaniappan K."/>
            <person name="Varghese N."/>
            <person name="Mukherjee S."/>
            <person name="Reddy T.B.K."/>
            <person name="Daum C."/>
            <person name="Copeland A."/>
            <person name="Chen I.A."/>
            <person name="Ivanova N.N."/>
            <person name="Kyrpides N.C."/>
            <person name="Shapiro N."/>
            <person name="Eloe-Fadrosh E.A."/>
            <person name="Pietrasiak N."/>
        </authorList>
    </citation>
    <scope>NUCLEOTIDE SEQUENCE</scope>
    <source>
        <strain evidence="3">HA4357-MV3</strain>
    </source>
</reference>
<comment type="caution">
    <text evidence="3">The sequence shown here is derived from an EMBL/GenBank/DDBJ whole genome shotgun (WGS) entry which is preliminary data.</text>
</comment>
<name>A0A9E3HDQ1_9NOST</name>
<keyword evidence="3" id="KW-0012">Acyltransferase</keyword>
<keyword evidence="1" id="KW-1133">Transmembrane helix</keyword>
<dbReference type="PANTHER" id="PTHR23028:SF53">
    <property type="entry name" value="ACYL_TRANSF_3 DOMAIN-CONTAINING PROTEIN"/>
    <property type="match status" value="1"/>
</dbReference>
<dbReference type="GO" id="GO:0000271">
    <property type="term" value="P:polysaccharide biosynthetic process"/>
    <property type="evidence" value="ECO:0007669"/>
    <property type="project" value="TreeGrafter"/>
</dbReference>
<protein>
    <submittedName>
        <fullName evidence="3">Acyltransferase</fullName>
    </submittedName>
</protein>
<keyword evidence="1" id="KW-0812">Transmembrane</keyword>
<feature type="transmembrane region" description="Helical" evidence="1">
    <location>
        <begin position="185"/>
        <end position="205"/>
    </location>
</feature>